<keyword evidence="2 6" id="KW-0418">Kinase</keyword>
<feature type="transmembrane region" description="Helical" evidence="4">
    <location>
        <begin position="183"/>
        <end position="205"/>
    </location>
</feature>
<comment type="caution">
    <text evidence="6">The sequence shown here is derived from an EMBL/GenBank/DDBJ whole genome shotgun (WGS) entry which is preliminary data.</text>
</comment>
<dbReference type="Pfam" id="PF07730">
    <property type="entry name" value="HisKA_3"/>
    <property type="match status" value="1"/>
</dbReference>
<evidence type="ECO:0000313" key="7">
    <source>
        <dbReference type="Proteomes" id="UP000278962"/>
    </source>
</evidence>
<gene>
    <name evidence="6" type="ORF">C8N24_6116</name>
</gene>
<dbReference type="InterPro" id="IPR005467">
    <property type="entry name" value="His_kinase_dom"/>
</dbReference>
<dbReference type="GO" id="GO:0046983">
    <property type="term" value="F:protein dimerization activity"/>
    <property type="evidence" value="ECO:0007669"/>
    <property type="project" value="InterPro"/>
</dbReference>
<name>A0A660L2C0_9ACTN</name>
<feature type="transmembrane region" description="Helical" evidence="4">
    <location>
        <begin position="12"/>
        <end position="33"/>
    </location>
</feature>
<dbReference type="InterPro" id="IPR050482">
    <property type="entry name" value="Sensor_HK_TwoCompSys"/>
</dbReference>
<dbReference type="Pfam" id="PF02518">
    <property type="entry name" value="HATPase_c"/>
    <property type="match status" value="1"/>
</dbReference>
<dbReference type="PANTHER" id="PTHR24421">
    <property type="entry name" value="NITRATE/NITRITE SENSOR PROTEIN NARX-RELATED"/>
    <property type="match status" value="1"/>
</dbReference>
<dbReference type="Proteomes" id="UP000278962">
    <property type="component" value="Unassembled WGS sequence"/>
</dbReference>
<dbReference type="GO" id="GO:0016020">
    <property type="term" value="C:membrane"/>
    <property type="evidence" value="ECO:0007669"/>
    <property type="project" value="InterPro"/>
</dbReference>
<keyword evidence="1" id="KW-0808">Transferase</keyword>
<accession>A0A660L2C0</accession>
<dbReference type="EMBL" id="RBIL01000002">
    <property type="protein sequence ID" value="RKQ88077.1"/>
    <property type="molecule type" value="Genomic_DNA"/>
</dbReference>
<evidence type="ECO:0000256" key="4">
    <source>
        <dbReference type="SAM" id="Phobius"/>
    </source>
</evidence>
<evidence type="ECO:0000256" key="2">
    <source>
        <dbReference type="ARBA" id="ARBA00022777"/>
    </source>
</evidence>
<keyword evidence="7" id="KW-1185">Reference proteome</keyword>
<dbReference type="InterPro" id="IPR011712">
    <property type="entry name" value="Sig_transdc_His_kin_sub3_dim/P"/>
</dbReference>
<proteinExistence type="predicted"/>
<evidence type="ECO:0000256" key="3">
    <source>
        <dbReference type="ARBA" id="ARBA00023012"/>
    </source>
</evidence>
<dbReference type="CDD" id="cd16917">
    <property type="entry name" value="HATPase_UhpB-NarQ-NarX-like"/>
    <property type="match status" value="1"/>
</dbReference>
<keyword evidence="4" id="KW-1133">Transmembrane helix</keyword>
<dbReference type="Gene3D" id="3.30.565.10">
    <property type="entry name" value="Histidine kinase-like ATPase, C-terminal domain"/>
    <property type="match status" value="1"/>
</dbReference>
<evidence type="ECO:0000313" key="6">
    <source>
        <dbReference type="EMBL" id="RKQ88077.1"/>
    </source>
</evidence>
<dbReference type="AlphaFoldDB" id="A0A660L2C0"/>
<keyword evidence="4" id="KW-0812">Transmembrane</keyword>
<reference evidence="6 7" key="1">
    <citation type="submission" date="2018-10" db="EMBL/GenBank/DDBJ databases">
        <title>Genomic Encyclopedia of Archaeal and Bacterial Type Strains, Phase II (KMG-II): from individual species to whole genera.</title>
        <authorList>
            <person name="Goeker M."/>
        </authorList>
    </citation>
    <scope>NUCLEOTIDE SEQUENCE [LARGE SCALE GENOMIC DNA]</scope>
    <source>
        <strain evidence="6 7">DSM 14954</strain>
    </source>
</reference>
<dbReference type="InterPro" id="IPR036890">
    <property type="entry name" value="HATPase_C_sf"/>
</dbReference>
<dbReference type="Gene3D" id="1.20.5.1930">
    <property type="match status" value="1"/>
</dbReference>
<keyword evidence="4" id="KW-0472">Membrane</keyword>
<evidence type="ECO:0000259" key="5">
    <source>
        <dbReference type="PROSITE" id="PS50109"/>
    </source>
</evidence>
<protein>
    <submittedName>
        <fullName evidence="6">Signal transduction histidine kinase</fullName>
    </submittedName>
</protein>
<sequence>MRRSGERWAVAQFVVSGLAAVALVVVLVLVAFARAGREEAAAAATEVTRITATTVIAPLVDADVLAGDREALARLDARLRTGVLREPVLRVTIYRPDGRLVYSSNPGYGASGLTQPMREALRRDDTYTRVGGPLEPGADVPSTVELLDVYQPVTTASGERLLIESCRRLTAVRADGRALLDRFAPYLIGGVLALQLVNLPLAIVLMRRSRRSLQREIAASDRERRRLAADLHNGVIQDMAGLSMALSGAAAAHQSPELRALADNSRRTTRALRQALVDIYPPNLQRAGLRSAVDDLLQATPLEVAAVLDDELDELPPDTAALVYRTVQEAVRNVVGHAGASRIDLRIERVNGSLDVLVADDGRGFTRAQPRPGHVGLALICDLVESAGGELTVDSAPGDGTAVRARVPVR</sequence>
<dbReference type="InterPro" id="IPR003594">
    <property type="entry name" value="HATPase_dom"/>
</dbReference>
<organism evidence="6 7">
    <name type="scientific">Solirubrobacter pauli</name>
    <dbReference type="NCBI Taxonomy" id="166793"/>
    <lineage>
        <taxon>Bacteria</taxon>
        <taxon>Bacillati</taxon>
        <taxon>Actinomycetota</taxon>
        <taxon>Thermoleophilia</taxon>
        <taxon>Solirubrobacterales</taxon>
        <taxon>Solirubrobacteraceae</taxon>
        <taxon>Solirubrobacter</taxon>
    </lineage>
</organism>
<dbReference type="GO" id="GO:0000155">
    <property type="term" value="F:phosphorelay sensor kinase activity"/>
    <property type="evidence" value="ECO:0007669"/>
    <property type="project" value="InterPro"/>
</dbReference>
<dbReference type="PROSITE" id="PS50109">
    <property type="entry name" value="HIS_KIN"/>
    <property type="match status" value="1"/>
</dbReference>
<feature type="domain" description="Histidine kinase" evidence="5">
    <location>
        <begin position="323"/>
        <end position="410"/>
    </location>
</feature>
<dbReference type="SUPFAM" id="SSF55874">
    <property type="entry name" value="ATPase domain of HSP90 chaperone/DNA topoisomerase II/histidine kinase"/>
    <property type="match status" value="1"/>
</dbReference>
<evidence type="ECO:0000256" key="1">
    <source>
        <dbReference type="ARBA" id="ARBA00022679"/>
    </source>
</evidence>
<keyword evidence="3" id="KW-0902">Two-component regulatory system</keyword>
<dbReference type="SMART" id="SM00387">
    <property type="entry name" value="HATPase_c"/>
    <property type="match status" value="1"/>
</dbReference>